<evidence type="ECO:0000256" key="6">
    <source>
        <dbReference type="ARBA" id="ARBA00032658"/>
    </source>
</evidence>
<dbReference type="SUPFAM" id="SSF50156">
    <property type="entry name" value="PDZ domain-like"/>
    <property type="match status" value="1"/>
</dbReference>
<dbReference type="AlphaFoldDB" id="A0A9R0I586"/>
<dbReference type="PRINTS" id="PR01000">
    <property type="entry name" value="SREBPS2PTASE"/>
</dbReference>
<protein>
    <recommendedName>
        <fullName evidence="6">Endopeptidase S2P</fullName>
    </recommendedName>
</protein>
<sequence>MEGRRFRRQARVRGQTILPLRSTRLSNTISCWYCDLKFCRFNEPIYQFGQKYARFLRAWFAVGVGFTLTVLFGVTMILIWESVATLCLSDGSDKITDLFSSLLIGVNPTVFGFTMSLTNVVYLVVSTLISVAVHEFGHAVAAASEGIQLEYIAIFLAVLFPGALVAFNYELLHAKPRSTALRIYCAGIWHNAVFCAACGLLLLLLPNILSPFYIHGEGPMVLGISGNSPVSGYLSPGDVIVSLDGIKIHNAQDWVEMAISLEKQTLMNSESKVMQGLLTVNRRTYCVPSSLVEKSVTVLLMSNQSTCPDEHFAFVSVPCFDSSAHSSNKEAYDIQRINNNGYCLNSADIVKLNSCGSLWTTGDSRSSCICSENELCLSPVQMSGVVWVEIMYRSPYSLQCMKLENNLTAVESSDSGDNCHKTFLFVGDVISMARSVSMTSFQPRFASPFGAYLADMLEKLFACTFQVSVALALLNSLPVYGLDGESILEASSFYVTGLSPGRRRLLLQASLFGGSIVSCLVFLRIFLIKSWEDEVILGGMKSS</sequence>
<evidence type="ECO:0000313" key="10">
    <source>
        <dbReference type="RefSeq" id="XP_021842909.1"/>
    </source>
</evidence>
<dbReference type="KEGG" id="soe:110782937"/>
<dbReference type="Pfam" id="PF02163">
    <property type="entry name" value="Peptidase_M50"/>
    <property type="match status" value="1"/>
</dbReference>
<keyword evidence="5 7" id="KW-0472">Membrane</keyword>
<keyword evidence="4 7" id="KW-1133">Transmembrane helix</keyword>
<dbReference type="GO" id="GO:0012505">
    <property type="term" value="C:endomembrane system"/>
    <property type="evidence" value="ECO:0007669"/>
    <property type="project" value="UniProtKB-SubCell"/>
</dbReference>
<evidence type="ECO:0000259" key="8">
    <source>
        <dbReference type="Pfam" id="PF02163"/>
    </source>
</evidence>
<comment type="similarity">
    <text evidence="2">Belongs to the peptidase M50A family.</text>
</comment>
<dbReference type="PANTHER" id="PTHR13325:SF3">
    <property type="entry name" value="MEMBRANE-BOUND TRANSCRIPTION FACTOR SITE-2 PROTEASE"/>
    <property type="match status" value="1"/>
</dbReference>
<dbReference type="PANTHER" id="PTHR13325">
    <property type="entry name" value="PROTEASE M50 MEMBRANE-BOUND TRANSCRIPTION FACTOR SITE 2 PROTEASE"/>
    <property type="match status" value="1"/>
</dbReference>
<dbReference type="GO" id="GO:1905897">
    <property type="term" value="P:regulation of response to endoplasmic reticulum stress"/>
    <property type="evidence" value="ECO:0000318"/>
    <property type="project" value="GO_Central"/>
</dbReference>
<feature type="transmembrane region" description="Helical" evidence="7">
    <location>
        <begin position="58"/>
        <end position="80"/>
    </location>
</feature>
<feature type="domain" description="Peptidase M50" evidence="8">
    <location>
        <begin position="123"/>
        <end position="492"/>
    </location>
</feature>
<dbReference type="Proteomes" id="UP000813463">
    <property type="component" value="Chromosome 5"/>
</dbReference>
<feature type="transmembrane region" description="Helical" evidence="7">
    <location>
        <begin position="505"/>
        <end position="527"/>
    </location>
</feature>
<gene>
    <name evidence="10" type="primary">LOC110782937</name>
</gene>
<keyword evidence="10" id="KW-0378">Hydrolase</keyword>
<keyword evidence="3 7" id="KW-0812">Transmembrane</keyword>
<evidence type="ECO:0000256" key="5">
    <source>
        <dbReference type="ARBA" id="ARBA00023136"/>
    </source>
</evidence>
<dbReference type="RefSeq" id="XP_021842909.1">
    <property type="nucleotide sequence ID" value="XM_021987217.2"/>
</dbReference>
<feature type="transmembrane region" description="Helical" evidence="7">
    <location>
        <begin position="120"/>
        <end position="137"/>
    </location>
</feature>
<dbReference type="GO" id="GO:0031293">
    <property type="term" value="P:membrane protein intracellular domain proteolysis"/>
    <property type="evidence" value="ECO:0000318"/>
    <property type="project" value="GO_Central"/>
</dbReference>
<keyword evidence="10" id="KW-0645">Protease</keyword>
<evidence type="ECO:0000256" key="4">
    <source>
        <dbReference type="ARBA" id="ARBA00022989"/>
    </source>
</evidence>
<accession>A0A9R0I586</accession>
<dbReference type="InterPro" id="IPR008915">
    <property type="entry name" value="Peptidase_M50"/>
</dbReference>
<keyword evidence="9" id="KW-1185">Reference proteome</keyword>
<evidence type="ECO:0000256" key="3">
    <source>
        <dbReference type="ARBA" id="ARBA00022692"/>
    </source>
</evidence>
<evidence type="ECO:0000256" key="2">
    <source>
        <dbReference type="ARBA" id="ARBA00009989"/>
    </source>
</evidence>
<dbReference type="GO" id="GO:0005737">
    <property type="term" value="C:cytoplasm"/>
    <property type="evidence" value="ECO:0000318"/>
    <property type="project" value="GO_Central"/>
</dbReference>
<dbReference type="GO" id="GO:0016020">
    <property type="term" value="C:membrane"/>
    <property type="evidence" value="ECO:0007669"/>
    <property type="project" value="InterPro"/>
</dbReference>
<organism evidence="9 10">
    <name type="scientific">Spinacia oleracea</name>
    <name type="common">Spinach</name>
    <dbReference type="NCBI Taxonomy" id="3562"/>
    <lineage>
        <taxon>Eukaryota</taxon>
        <taxon>Viridiplantae</taxon>
        <taxon>Streptophyta</taxon>
        <taxon>Embryophyta</taxon>
        <taxon>Tracheophyta</taxon>
        <taxon>Spermatophyta</taxon>
        <taxon>Magnoliopsida</taxon>
        <taxon>eudicotyledons</taxon>
        <taxon>Gunneridae</taxon>
        <taxon>Pentapetalae</taxon>
        <taxon>Caryophyllales</taxon>
        <taxon>Chenopodiaceae</taxon>
        <taxon>Chenopodioideae</taxon>
        <taxon>Anserineae</taxon>
        <taxon>Spinacia</taxon>
    </lineage>
</organism>
<evidence type="ECO:0000256" key="1">
    <source>
        <dbReference type="ARBA" id="ARBA00004127"/>
    </source>
</evidence>
<dbReference type="GO" id="GO:0004222">
    <property type="term" value="F:metalloendopeptidase activity"/>
    <property type="evidence" value="ECO:0000318"/>
    <property type="project" value="GO_Central"/>
</dbReference>
<comment type="subcellular location">
    <subcellularLocation>
        <location evidence="1">Endomembrane system</location>
        <topology evidence="1">Multi-pass membrane protein</topology>
    </subcellularLocation>
</comment>
<dbReference type="InterPro" id="IPR036034">
    <property type="entry name" value="PDZ_sf"/>
</dbReference>
<feature type="transmembrane region" description="Helical" evidence="7">
    <location>
        <begin position="181"/>
        <end position="205"/>
    </location>
</feature>
<reference evidence="9" key="1">
    <citation type="journal article" date="2021" name="Nat. Commun.">
        <title>Genomic analyses provide insights into spinach domestication and the genetic basis of agronomic traits.</title>
        <authorList>
            <person name="Cai X."/>
            <person name="Sun X."/>
            <person name="Xu C."/>
            <person name="Sun H."/>
            <person name="Wang X."/>
            <person name="Ge C."/>
            <person name="Zhang Z."/>
            <person name="Wang Q."/>
            <person name="Fei Z."/>
            <person name="Jiao C."/>
            <person name="Wang Q."/>
        </authorList>
    </citation>
    <scope>NUCLEOTIDE SEQUENCE [LARGE SCALE GENOMIC DNA]</scope>
    <source>
        <strain evidence="9">cv. Varoflay</strain>
    </source>
</reference>
<dbReference type="GeneID" id="110782937"/>
<name>A0A9R0I586_SPIOL</name>
<evidence type="ECO:0000313" key="9">
    <source>
        <dbReference type="Proteomes" id="UP000813463"/>
    </source>
</evidence>
<dbReference type="InterPro" id="IPR001193">
    <property type="entry name" value="MBTPS2"/>
</dbReference>
<feature type="transmembrane region" description="Helical" evidence="7">
    <location>
        <begin position="149"/>
        <end position="169"/>
    </location>
</feature>
<dbReference type="OrthoDB" id="69989at2759"/>
<evidence type="ECO:0000256" key="7">
    <source>
        <dbReference type="SAM" id="Phobius"/>
    </source>
</evidence>
<proteinExistence type="inferred from homology"/>
<reference evidence="10" key="2">
    <citation type="submission" date="2025-08" db="UniProtKB">
        <authorList>
            <consortium name="RefSeq"/>
        </authorList>
    </citation>
    <scope>IDENTIFICATION</scope>
    <source>
        <tissue evidence="10">Leaf</tissue>
    </source>
</reference>